<keyword evidence="4 5" id="KW-0472">Membrane</keyword>
<feature type="transmembrane region" description="Helical" evidence="5">
    <location>
        <begin position="215"/>
        <end position="234"/>
    </location>
</feature>
<protein>
    <recommendedName>
        <fullName evidence="5">Sec-independent protein translocase protein TatC</fullName>
    </recommendedName>
</protein>
<dbReference type="RefSeq" id="WP_025909997.1">
    <property type="nucleotide sequence ID" value="NZ_KQ758731.1"/>
</dbReference>
<feature type="transmembrane region" description="Helical" evidence="5">
    <location>
        <begin position="154"/>
        <end position="180"/>
    </location>
</feature>
<dbReference type="InterPro" id="IPR002033">
    <property type="entry name" value="TatC"/>
</dbReference>
<keyword evidence="5" id="KW-1003">Cell membrane</keyword>
<feature type="transmembrane region" description="Helical" evidence="5">
    <location>
        <begin position="192"/>
        <end position="209"/>
    </location>
</feature>
<dbReference type="NCBIfam" id="TIGR00945">
    <property type="entry name" value="tatC"/>
    <property type="match status" value="1"/>
</dbReference>
<dbReference type="AlphaFoldDB" id="A0A0V8JGP1"/>
<dbReference type="GO" id="GO:0043953">
    <property type="term" value="P:protein transport by the Tat complex"/>
    <property type="evidence" value="ECO:0007669"/>
    <property type="project" value="UniProtKB-UniRule"/>
</dbReference>
<dbReference type="GO" id="GO:0009977">
    <property type="term" value="F:proton motive force dependent protein transmembrane transporter activity"/>
    <property type="evidence" value="ECO:0007669"/>
    <property type="project" value="TreeGrafter"/>
</dbReference>
<evidence type="ECO:0000256" key="1">
    <source>
        <dbReference type="ARBA" id="ARBA00004141"/>
    </source>
</evidence>
<keyword evidence="3 5" id="KW-1133">Transmembrane helix</keyword>
<reference evidence="6 7" key="1">
    <citation type="submission" date="2015-11" db="EMBL/GenBank/DDBJ databases">
        <title>Bacillus caseinolyticus sp nov.</title>
        <authorList>
            <person name="Dastager S.G."/>
            <person name="Mawlankar R."/>
        </authorList>
    </citation>
    <scope>NUCLEOTIDE SEQUENCE [LARGE SCALE GENOMIC DNA]</scope>
    <source>
        <strain evidence="6 7">SGD-V-76</strain>
    </source>
</reference>
<gene>
    <name evidence="5" type="primary">tatC</name>
    <name evidence="6" type="ORF">AS180_20550</name>
</gene>
<evidence type="ECO:0000256" key="2">
    <source>
        <dbReference type="ARBA" id="ARBA00022692"/>
    </source>
</evidence>
<proteinExistence type="inferred from homology"/>
<comment type="subcellular location">
    <subcellularLocation>
        <location evidence="5">Cell membrane</location>
        <topology evidence="5">Multi-pass membrane protein</topology>
    </subcellularLocation>
    <subcellularLocation>
        <location evidence="1">Membrane</location>
        <topology evidence="1">Multi-pass membrane protein</topology>
    </subcellularLocation>
</comment>
<dbReference type="GO" id="GO:0033281">
    <property type="term" value="C:TAT protein transport complex"/>
    <property type="evidence" value="ECO:0007669"/>
    <property type="project" value="UniProtKB-UniRule"/>
</dbReference>
<keyword evidence="5" id="KW-0653">Protein transport</keyword>
<dbReference type="Pfam" id="PF00902">
    <property type="entry name" value="TatC"/>
    <property type="match status" value="1"/>
</dbReference>
<feature type="transmembrane region" description="Helical" evidence="5">
    <location>
        <begin position="103"/>
        <end position="134"/>
    </location>
</feature>
<comment type="similarity">
    <text evidence="5">Belongs to the TatC family.</text>
</comment>
<comment type="caution">
    <text evidence="6">The sequence shown here is derived from an EMBL/GenBank/DDBJ whole genome shotgun (WGS) entry which is preliminary data.</text>
</comment>
<keyword evidence="7" id="KW-1185">Reference proteome</keyword>
<dbReference type="GO" id="GO:0065002">
    <property type="term" value="P:intracellular protein transmembrane transport"/>
    <property type="evidence" value="ECO:0007669"/>
    <property type="project" value="TreeGrafter"/>
</dbReference>
<organism evidence="6 7">
    <name type="scientific">Priestia veravalensis</name>
    <dbReference type="NCBI Taxonomy" id="1414648"/>
    <lineage>
        <taxon>Bacteria</taxon>
        <taxon>Bacillati</taxon>
        <taxon>Bacillota</taxon>
        <taxon>Bacilli</taxon>
        <taxon>Bacillales</taxon>
        <taxon>Bacillaceae</taxon>
        <taxon>Priestia</taxon>
    </lineage>
</organism>
<dbReference type="PANTHER" id="PTHR30371">
    <property type="entry name" value="SEC-INDEPENDENT PROTEIN TRANSLOCASE PROTEIN TATC"/>
    <property type="match status" value="1"/>
</dbReference>
<keyword evidence="5" id="KW-0813">Transport</keyword>
<dbReference type="PRINTS" id="PR01840">
    <property type="entry name" value="TATCFAMILY"/>
</dbReference>
<dbReference type="Proteomes" id="UP000053681">
    <property type="component" value="Unassembled WGS sequence"/>
</dbReference>
<evidence type="ECO:0000313" key="6">
    <source>
        <dbReference type="EMBL" id="KSU86104.1"/>
    </source>
</evidence>
<comment type="subunit">
    <text evidence="5">Forms a complex with TatA.</text>
</comment>
<dbReference type="GeneID" id="93684773"/>
<accession>A0A0V8JGP1</accession>
<keyword evidence="2 5" id="KW-0812">Transmembrane</keyword>
<dbReference type="PROSITE" id="PS01218">
    <property type="entry name" value="TATC"/>
    <property type="match status" value="1"/>
</dbReference>
<evidence type="ECO:0000313" key="7">
    <source>
        <dbReference type="Proteomes" id="UP000053681"/>
    </source>
</evidence>
<comment type="function">
    <text evidence="5">Part of the twin-arginine translocation (Tat) system that transports large folded proteins containing a characteristic twin-arginine motif in their signal peptide across membranes.</text>
</comment>
<dbReference type="PANTHER" id="PTHR30371:SF0">
    <property type="entry name" value="SEC-INDEPENDENT PROTEIN TRANSLOCASE PROTEIN TATC, CHLOROPLASTIC-RELATED"/>
    <property type="match status" value="1"/>
</dbReference>
<dbReference type="HAMAP" id="MF_00902">
    <property type="entry name" value="TatC"/>
    <property type="match status" value="1"/>
</dbReference>
<name>A0A0V8JGP1_9BACI</name>
<dbReference type="EMBL" id="LNQP01000117">
    <property type="protein sequence ID" value="KSU86104.1"/>
    <property type="molecule type" value="Genomic_DNA"/>
</dbReference>
<evidence type="ECO:0000256" key="3">
    <source>
        <dbReference type="ARBA" id="ARBA00022989"/>
    </source>
</evidence>
<sequence>MNEQEMSVYDHIGELRKRILIVVFFFFIATIGGFFLADRVIIYLQSADEASSLTMNAFKLTDPVKIYMQFAFVIGCVVSAPIALYQLWAFISPGLYDKERKVTLGYIPISIILFLTGISFAYFVLFPFVVEFMIRIADKLDVNQVIGINEYFSFLFQLTLPFGLLFQLPVVIMFLTRLGIVTPQFLSSIRKYAYFVLLVIAAFITPPELLSHLMVTIPLFILYEISIIISRISYRKMLKHRQQYEEAVGISSE</sequence>
<dbReference type="InterPro" id="IPR019820">
    <property type="entry name" value="Sec-indep_translocase_CS"/>
</dbReference>
<feature type="transmembrane region" description="Helical" evidence="5">
    <location>
        <begin position="66"/>
        <end position="91"/>
    </location>
</feature>
<evidence type="ECO:0000256" key="4">
    <source>
        <dbReference type="ARBA" id="ARBA00023136"/>
    </source>
</evidence>
<keyword evidence="5" id="KW-0811">Translocation</keyword>
<feature type="transmembrane region" description="Helical" evidence="5">
    <location>
        <begin position="20"/>
        <end position="46"/>
    </location>
</feature>
<evidence type="ECO:0000256" key="5">
    <source>
        <dbReference type="HAMAP-Rule" id="MF_00902"/>
    </source>
</evidence>